<comment type="caution">
    <text evidence="2">The sequence shown here is derived from an EMBL/GenBank/DDBJ whole genome shotgun (WGS) entry which is preliminary data.</text>
</comment>
<dbReference type="EMBL" id="JBDJPC010000007">
    <property type="protein sequence ID" value="KAL1493659.1"/>
    <property type="molecule type" value="Genomic_DNA"/>
</dbReference>
<proteinExistence type="predicted"/>
<accession>A0ABD1EG39</accession>
<protein>
    <submittedName>
        <fullName evidence="2">Uncharacterized protein</fullName>
    </submittedName>
</protein>
<dbReference type="AlphaFoldDB" id="A0ABD1EG39"/>
<feature type="compositionally biased region" description="Polar residues" evidence="1">
    <location>
        <begin position="8"/>
        <end position="20"/>
    </location>
</feature>
<reference evidence="2 3" key="1">
    <citation type="submission" date="2024-05" db="EMBL/GenBank/DDBJ databases">
        <title>Genetic variation in Jamaican populations of the coffee berry borer (Hypothenemus hampei).</title>
        <authorList>
            <person name="Errbii M."/>
            <person name="Myrie A."/>
        </authorList>
    </citation>
    <scope>NUCLEOTIDE SEQUENCE [LARGE SCALE GENOMIC DNA]</scope>
    <source>
        <strain evidence="2">JA-Hopewell-2020-01-JO</strain>
        <tissue evidence="2">Whole body</tissue>
    </source>
</reference>
<feature type="compositionally biased region" description="Low complexity" evidence="1">
    <location>
        <begin position="34"/>
        <end position="55"/>
    </location>
</feature>
<gene>
    <name evidence="2" type="ORF">ABEB36_009357</name>
</gene>
<evidence type="ECO:0000313" key="3">
    <source>
        <dbReference type="Proteomes" id="UP001566132"/>
    </source>
</evidence>
<name>A0ABD1EG39_HYPHA</name>
<organism evidence="2 3">
    <name type="scientific">Hypothenemus hampei</name>
    <name type="common">Coffee berry borer</name>
    <dbReference type="NCBI Taxonomy" id="57062"/>
    <lineage>
        <taxon>Eukaryota</taxon>
        <taxon>Metazoa</taxon>
        <taxon>Ecdysozoa</taxon>
        <taxon>Arthropoda</taxon>
        <taxon>Hexapoda</taxon>
        <taxon>Insecta</taxon>
        <taxon>Pterygota</taxon>
        <taxon>Neoptera</taxon>
        <taxon>Endopterygota</taxon>
        <taxon>Coleoptera</taxon>
        <taxon>Polyphaga</taxon>
        <taxon>Cucujiformia</taxon>
        <taxon>Curculionidae</taxon>
        <taxon>Scolytinae</taxon>
        <taxon>Hypothenemus</taxon>
    </lineage>
</organism>
<sequence length="142" mass="15678">MDGIAETSPETQDFSVLSRESQSDESLWSPPPLSSSVLTPQSQSPSLLTPQSQSPSTLIGYISSPSSRNWLTVNFSINADSLFHYIINRFGICIDCSVENAESSYKNSEVILDNSSGTAESIIKYPFSNLRYPTSCFTEWPH</sequence>
<feature type="region of interest" description="Disordered" evidence="1">
    <location>
        <begin position="1"/>
        <end position="55"/>
    </location>
</feature>
<evidence type="ECO:0000256" key="1">
    <source>
        <dbReference type="SAM" id="MobiDB-lite"/>
    </source>
</evidence>
<dbReference type="Proteomes" id="UP001566132">
    <property type="component" value="Unassembled WGS sequence"/>
</dbReference>
<keyword evidence="3" id="KW-1185">Reference proteome</keyword>
<evidence type="ECO:0000313" key="2">
    <source>
        <dbReference type="EMBL" id="KAL1493659.1"/>
    </source>
</evidence>